<accession>A0A6C0BE63</accession>
<evidence type="ECO:0000256" key="1">
    <source>
        <dbReference type="SAM" id="Phobius"/>
    </source>
</evidence>
<proteinExistence type="predicted"/>
<evidence type="ECO:0000313" key="2">
    <source>
        <dbReference type="EMBL" id="QHS90262.1"/>
    </source>
</evidence>
<keyword evidence="1" id="KW-0812">Transmembrane</keyword>
<reference evidence="2" key="1">
    <citation type="journal article" date="2020" name="Nature">
        <title>Giant virus diversity and host interactions through global metagenomics.</title>
        <authorList>
            <person name="Schulz F."/>
            <person name="Roux S."/>
            <person name="Paez-Espino D."/>
            <person name="Jungbluth S."/>
            <person name="Walsh D.A."/>
            <person name="Denef V.J."/>
            <person name="McMahon K.D."/>
            <person name="Konstantinidis K.T."/>
            <person name="Eloe-Fadrosh E.A."/>
            <person name="Kyrpides N.C."/>
            <person name="Woyke T."/>
        </authorList>
    </citation>
    <scope>NUCLEOTIDE SEQUENCE</scope>
    <source>
        <strain evidence="2">GVMAG-M-3300010160-60</strain>
    </source>
</reference>
<name>A0A6C0BE63_9ZZZZ</name>
<dbReference type="EMBL" id="MN739131">
    <property type="protein sequence ID" value="QHS90262.1"/>
    <property type="molecule type" value="Genomic_DNA"/>
</dbReference>
<dbReference type="AlphaFoldDB" id="A0A6C0BE63"/>
<keyword evidence="1" id="KW-0472">Membrane</keyword>
<keyword evidence="1" id="KW-1133">Transmembrane helix</keyword>
<feature type="transmembrane region" description="Helical" evidence="1">
    <location>
        <begin position="24"/>
        <end position="42"/>
    </location>
</feature>
<feature type="transmembrane region" description="Helical" evidence="1">
    <location>
        <begin position="62"/>
        <end position="88"/>
    </location>
</feature>
<organism evidence="2">
    <name type="scientific">viral metagenome</name>
    <dbReference type="NCBI Taxonomy" id="1070528"/>
    <lineage>
        <taxon>unclassified sequences</taxon>
        <taxon>metagenomes</taxon>
        <taxon>organismal metagenomes</taxon>
    </lineage>
</organism>
<protein>
    <submittedName>
        <fullName evidence="2">Uncharacterized protein</fullName>
    </submittedName>
</protein>
<sequence>METAVIGVFDNTTKTLYQPISNNNFLSSIILLFLILYASTIAPKLPSSVVDFLSRSEVRIFMFFLILYTAGRTASVALISSLLLFFLLDIIINYDKYKCLFGKPKDTGIPNEIVDSKINGVADTKFDKYDPDTFMDNNLIKESGNIMDWYHNINNDVDNGCVVSGVVEDVNN</sequence>